<dbReference type="Proteomes" id="UP001221757">
    <property type="component" value="Unassembled WGS sequence"/>
</dbReference>
<dbReference type="EMBL" id="JARKIE010000026">
    <property type="protein sequence ID" value="KAJ7698411.1"/>
    <property type="molecule type" value="Genomic_DNA"/>
</dbReference>
<evidence type="ECO:0000313" key="2">
    <source>
        <dbReference type="EMBL" id="KAJ7698411.1"/>
    </source>
</evidence>
<dbReference type="PANTHER" id="PTHR35871">
    <property type="entry name" value="EXPRESSED PROTEIN"/>
    <property type="match status" value="1"/>
</dbReference>
<keyword evidence="3" id="KW-1185">Reference proteome</keyword>
<name>A0AAD7DT50_MYCRO</name>
<organism evidence="2 3">
    <name type="scientific">Mycena rosella</name>
    <name type="common">Pink bonnet</name>
    <name type="synonym">Agaricus rosellus</name>
    <dbReference type="NCBI Taxonomy" id="1033263"/>
    <lineage>
        <taxon>Eukaryota</taxon>
        <taxon>Fungi</taxon>
        <taxon>Dikarya</taxon>
        <taxon>Basidiomycota</taxon>
        <taxon>Agaricomycotina</taxon>
        <taxon>Agaricomycetes</taxon>
        <taxon>Agaricomycetidae</taxon>
        <taxon>Agaricales</taxon>
        <taxon>Marasmiineae</taxon>
        <taxon>Mycenaceae</taxon>
        <taxon>Mycena</taxon>
    </lineage>
</organism>
<evidence type="ECO:0000256" key="1">
    <source>
        <dbReference type="SAM" id="MobiDB-lite"/>
    </source>
</evidence>
<gene>
    <name evidence="2" type="ORF">B0H17DRAFT_1129929</name>
</gene>
<feature type="region of interest" description="Disordered" evidence="1">
    <location>
        <begin position="475"/>
        <end position="509"/>
    </location>
</feature>
<feature type="region of interest" description="Disordered" evidence="1">
    <location>
        <begin position="152"/>
        <end position="198"/>
    </location>
</feature>
<reference evidence="2" key="1">
    <citation type="submission" date="2023-03" db="EMBL/GenBank/DDBJ databases">
        <title>Massive genome expansion in bonnet fungi (Mycena s.s.) driven by repeated elements and novel gene families across ecological guilds.</title>
        <authorList>
            <consortium name="Lawrence Berkeley National Laboratory"/>
            <person name="Harder C.B."/>
            <person name="Miyauchi S."/>
            <person name="Viragh M."/>
            <person name="Kuo A."/>
            <person name="Thoen E."/>
            <person name="Andreopoulos B."/>
            <person name="Lu D."/>
            <person name="Skrede I."/>
            <person name="Drula E."/>
            <person name="Henrissat B."/>
            <person name="Morin E."/>
            <person name="Kohler A."/>
            <person name="Barry K."/>
            <person name="LaButti K."/>
            <person name="Morin E."/>
            <person name="Salamov A."/>
            <person name="Lipzen A."/>
            <person name="Mereny Z."/>
            <person name="Hegedus B."/>
            <person name="Baldrian P."/>
            <person name="Stursova M."/>
            <person name="Weitz H."/>
            <person name="Taylor A."/>
            <person name="Grigoriev I.V."/>
            <person name="Nagy L.G."/>
            <person name="Martin F."/>
            <person name="Kauserud H."/>
        </authorList>
    </citation>
    <scope>NUCLEOTIDE SEQUENCE</scope>
    <source>
        <strain evidence="2">CBHHK067</strain>
    </source>
</reference>
<evidence type="ECO:0000313" key="3">
    <source>
        <dbReference type="Proteomes" id="UP001221757"/>
    </source>
</evidence>
<proteinExistence type="predicted"/>
<feature type="region of interest" description="Disordered" evidence="1">
    <location>
        <begin position="1"/>
        <end position="66"/>
    </location>
</feature>
<dbReference type="AlphaFoldDB" id="A0AAD7DT50"/>
<feature type="compositionally biased region" description="Polar residues" evidence="1">
    <location>
        <begin position="392"/>
        <end position="402"/>
    </location>
</feature>
<protein>
    <submittedName>
        <fullName evidence="2">Uncharacterized protein</fullName>
    </submittedName>
</protein>
<feature type="region of interest" description="Disordered" evidence="1">
    <location>
        <begin position="380"/>
        <end position="409"/>
    </location>
</feature>
<feature type="compositionally biased region" description="Basic and acidic residues" evidence="1">
    <location>
        <begin position="50"/>
        <end position="66"/>
    </location>
</feature>
<comment type="caution">
    <text evidence="2">The sequence shown here is derived from an EMBL/GenBank/DDBJ whole genome shotgun (WGS) entry which is preliminary data.</text>
</comment>
<dbReference type="PANTHER" id="PTHR35871:SF1">
    <property type="entry name" value="CXC1-LIKE CYSTEINE CLUSTER ASSOCIATED WITH KDZ TRANSPOSASES DOMAIN-CONTAINING PROTEIN"/>
    <property type="match status" value="1"/>
</dbReference>
<accession>A0AAD7DT50</accession>
<sequence length="553" mass="62201">MRITKAKQAAKSREKQKNSAEQVEAAIMDPEYAPPSDDEEPLERRKHRHENSDLYEKTTKRSRTSEWRYKNRITKKARDETGQGSIANIFFKLWGAQQATDNQVVMTMPPGLSSTLSIQESQPPQFEPDSDVEMISRPVSPAMTAPVPVESLPAPILESPPSPAGSLPSLPPVESSASAEPDIRSDNGGYSTNDTDDGERLHQLSLEAADKAFKKFESKLKKYRKLHLSPRVVTAMTPEKGAQRMMMVNGLMEFNIQRHKREIEHVKLAKKTDQVPRPQRPKLRAWLRKIKPSIAASIAVANQFSKTKYWAQKLRSAARTFAETGELVENNQGKGAKHKTHFDDPDVKPRLEAFARGLVPEAEGGFKGRMLNRRFSNAYQYEDKKEDEPGASTKSGNSTSNLKEIPPNLKPGDTIYYPIFHDESTVHANDQSHFVWETDDQHDPAELEAERLRLEAEAVAAAAATEKERIVLEKGKKPRKKCAPKEKQAQKAPPATDRTVEGLEWTPPPPPAPFKRYRCEQYDACRIIHPGAGHDPYWDMPQLIAQVSVLPED</sequence>
<feature type="compositionally biased region" description="Basic residues" evidence="1">
    <location>
        <begin position="1"/>
        <end position="10"/>
    </location>
</feature>